<keyword evidence="1" id="KW-0175">Coiled coil</keyword>
<feature type="coiled-coil region" evidence="1">
    <location>
        <begin position="88"/>
        <end position="169"/>
    </location>
</feature>
<gene>
    <name evidence="2" type="ORF">GLOINDRAFT_92274</name>
</gene>
<evidence type="ECO:0000256" key="1">
    <source>
        <dbReference type="SAM" id="Coils"/>
    </source>
</evidence>
<dbReference type="EMBL" id="KI277150">
    <property type="protein sequence ID" value="ESA20620.1"/>
    <property type="molecule type" value="Genomic_DNA"/>
</dbReference>
<name>U9UJS2_RHIID</name>
<sequence>MVGYLSSKIKKICPTDQSAMVCVQQTRRITYSNNVSKQVAEDFYQSVHDKAFIIHDTELGNVEIYFLQSKDYDSHKRKRNDQEQHYFNEWENQQIKNLEAAMEEKDQQIKNLEKDIEKDQQIKSSEENEKILTLGQFHELVVIVFYDNANKNDLDFNNLKNEIKRLKLKDNLLYYEKECVKVISFT</sequence>
<dbReference type="VEuPathDB" id="FungiDB:RhiirFUN_019940"/>
<proteinExistence type="predicted"/>
<protein>
    <submittedName>
        <fullName evidence="2">Uncharacterized protein</fullName>
    </submittedName>
</protein>
<reference evidence="2" key="1">
    <citation type="submission" date="2013-07" db="EMBL/GenBank/DDBJ databases">
        <title>The genome of an arbuscular mycorrhizal fungus provides insights into the evolution of the oldest plant symbiosis.</title>
        <authorList>
            <consortium name="DOE Joint Genome Institute"/>
            <person name="Tisserant E."/>
            <person name="Malbreil M."/>
            <person name="Kuo A."/>
            <person name="Kohler A."/>
            <person name="Symeonidi A."/>
            <person name="Balestrini R."/>
            <person name="Charron P."/>
            <person name="Duensing N."/>
            <person name="Frei-dit-Frey N."/>
            <person name="Gianinazzi-Pearson V."/>
            <person name="Gilbert B."/>
            <person name="Handa Y."/>
            <person name="Hijri M."/>
            <person name="Kaul R."/>
            <person name="Kawaguchi M."/>
            <person name="Krajinski F."/>
            <person name="Lammers P."/>
            <person name="Lapierre D."/>
            <person name="Masclaux F.G."/>
            <person name="Murat C."/>
            <person name="Morin E."/>
            <person name="Ndikumana S."/>
            <person name="Pagni M."/>
            <person name="Petitpierre D."/>
            <person name="Requena N."/>
            <person name="Rosikiewicz P."/>
            <person name="Riley R."/>
            <person name="Saito K."/>
            <person name="San Clemente H."/>
            <person name="Shapiro H."/>
            <person name="van Tuinen D."/>
            <person name="Becard G."/>
            <person name="Bonfante P."/>
            <person name="Paszkowski U."/>
            <person name="Shachar-Hill Y."/>
            <person name="Young J.P."/>
            <person name="Sanders I.R."/>
            <person name="Henrissat B."/>
            <person name="Rensing S.A."/>
            <person name="Grigoriev I.V."/>
            <person name="Corradi N."/>
            <person name="Roux C."/>
            <person name="Martin F."/>
        </authorList>
    </citation>
    <scope>NUCLEOTIDE SEQUENCE</scope>
    <source>
        <strain evidence="2">DAOM 197198</strain>
    </source>
</reference>
<evidence type="ECO:0000313" key="2">
    <source>
        <dbReference type="EMBL" id="ESA20620.1"/>
    </source>
</evidence>
<organism evidence="2">
    <name type="scientific">Rhizophagus irregularis (strain DAOM 181602 / DAOM 197198 / MUCL 43194)</name>
    <name type="common">Arbuscular mycorrhizal fungus</name>
    <name type="synonym">Glomus intraradices</name>
    <dbReference type="NCBI Taxonomy" id="747089"/>
    <lineage>
        <taxon>Eukaryota</taxon>
        <taxon>Fungi</taxon>
        <taxon>Fungi incertae sedis</taxon>
        <taxon>Mucoromycota</taxon>
        <taxon>Glomeromycotina</taxon>
        <taxon>Glomeromycetes</taxon>
        <taxon>Glomerales</taxon>
        <taxon>Glomeraceae</taxon>
        <taxon>Rhizophagus</taxon>
    </lineage>
</organism>
<dbReference type="HOGENOM" id="CLU_1595444_0_0_1"/>
<dbReference type="AlphaFoldDB" id="U9UJS2"/>
<accession>U9UJS2</accession>